<dbReference type="InterPro" id="IPR000983">
    <property type="entry name" value="Bac_GSPG_pilin"/>
</dbReference>
<keyword evidence="5" id="KW-1185">Reference proteome</keyword>
<gene>
    <name evidence="4" type="primary">gspG-2</name>
    <name evidence="4" type="ORF">Cenrod_2098</name>
</gene>
<evidence type="ECO:0000313" key="4">
    <source>
        <dbReference type="EMBL" id="AGX88169.1"/>
    </source>
</evidence>
<dbReference type="eggNOG" id="COG2165">
    <property type="taxonomic scope" value="Bacteria"/>
</dbReference>
<dbReference type="KEGG" id="cbx:Cenrod_2098"/>
<dbReference type="Pfam" id="PF08334">
    <property type="entry name" value="T2SSG"/>
    <property type="match status" value="1"/>
</dbReference>
<dbReference type="RefSeq" id="WP_022775232.1">
    <property type="nucleotide sequence ID" value="NC_022576.1"/>
</dbReference>
<organism evidence="4 5">
    <name type="scientific">Candidatus Symbiobacter mobilis CR</name>
    <dbReference type="NCBI Taxonomy" id="946483"/>
    <lineage>
        <taxon>Bacteria</taxon>
        <taxon>Pseudomonadati</taxon>
        <taxon>Pseudomonadota</taxon>
        <taxon>Betaproteobacteria</taxon>
        <taxon>Burkholderiales</taxon>
        <taxon>Comamonadaceae</taxon>
    </lineage>
</organism>
<dbReference type="HOGENOM" id="CLU_091705_7_2_4"/>
<dbReference type="PANTHER" id="PTHR30093">
    <property type="entry name" value="GENERAL SECRETION PATHWAY PROTEIN G"/>
    <property type="match status" value="1"/>
</dbReference>
<proteinExistence type="predicted"/>
<sequence>MARGFTLIELLVVMVIIATLLSIAAPRYLRGVDDARESALKANLSTLREAIDQYHADHGKYPQALTDLVDKNYLRSVPVDPLTESDQTWQTVPPADDAEAASVYDVHSGAVGLSRLGEPYANW</sequence>
<dbReference type="SUPFAM" id="SSF54523">
    <property type="entry name" value="Pili subunits"/>
    <property type="match status" value="1"/>
</dbReference>
<evidence type="ECO:0000259" key="3">
    <source>
        <dbReference type="Pfam" id="PF08334"/>
    </source>
</evidence>
<dbReference type="PROSITE" id="PS00409">
    <property type="entry name" value="PROKAR_NTER_METHYL"/>
    <property type="match status" value="1"/>
</dbReference>
<dbReference type="EMBL" id="CP004885">
    <property type="protein sequence ID" value="AGX88169.1"/>
    <property type="molecule type" value="Genomic_DNA"/>
</dbReference>
<dbReference type="PRINTS" id="PR00813">
    <property type="entry name" value="BCTERIALGSPG"/>
</dbReference>
<dbReference type="Gene3D" id="3.30.700.10">
    <property type="entry name" value="Glycoprotein, Type 4 Pilin"/>
    <property type="match status" value="1"/>
</dbReference>
<dbReference type="NCBIfam" id="TIGR02532">
    <property type="entry name" value="IV_pilin_GFxxxE"/>
    <property type="match status" value="1"/>
</dbReference>
<reference evidence="4 5" key="1">
    <citation type="journal article" date="2013" name="Genome Biol.">
        <title>Genomic analysis reveals key aspects of prokaryotic symbiosis in the phototrophic consortium "Chlorochromatium aggregatum".</title>
        <authorList>
            <person name="Liu Z."/>
            <person name="Muller J."/>
            <person name="Li T."/>
            <person name="Alvey R.M."/>
            <person name="Vogl K."/>
            <person name="Frigaard N.U."/>
            <person name="Rockwell N.C."/>
            <person name="Boyd E.S."/>
            <person name="Tomsho L.P."/>
            <person name="Schuster S.C."/>
            <person name="Henke P."/>
            <person name="Rohde M."/>
            <person name="Overmann J."/>
            <person name="Bryant D.A."/>
        </authorList>
    </citation>
    <scope>NUCLEOTIDE SEQUENCE [LARGE SCALE GENOMIC DNA]</scope>
    <source>
        <strain evidence="4">CR</strain>
    </source>
</reference>
<keyword evidence="1" id="KW-0488">Methylation</keyword>
<dbReference type="AlphaFoldDB" id="U5NDB7"/>
<keyword evidence="2" id="KW-0472">Membrane</keyword>
<dbReference type="GO" id="GO:0015627">
    <property type="term" value="C:type II protein secretion system complex"/>
    <property type="evidence" value="ECO:0007669"/>
    <property type="project" value="InterPro"/>
</dbReference>
<dbReference type="Pfam" id="PF07963">
    <property type="entry name" value="N_methyl"/>
    <property type="match status" value="1"/>
</dbReference>
<feature type="domain" description="Type II secretion system protein GspG C-terminal" evidence="3">
    <location>
        <begin position="28"/>
        <end position="72"/>
    </location>
</feature>
<protein>
    <submittedName>
        <fullName evidence="4">General secretion pathway protein G</fullName>
    </submittedName>
</protein>
<keyword evidence="2" id="KW-1133">Transmembrane helix</keyword>
<dbReference type="Proteomes" id="UP000017184">
    <property type="component" value="Chromosome"/>
</dbReference>
<evidence type="ECO:0000256" key="1">
    <source>
        <dbReference type="ARBA" id="ARBA00022481"/>
    </source>
</evidence>
<dbReference type="InterPro" id="IPR012902">
    <property type="entry name" value="N_methyl_site"/>
</dbReference>
<keyword evidence="2" id="KW-0812">Transmembrane</keyword>
<feature type="transmembrane region" description="Helical" evidence="2">
    <location>
        <begin position="6"/>
        <end position="29"/>
    </location>
</feature>
<evidence type="ECO:0000313" key="5">
    <source>
        <dbReference type="Proteomes" id="UP000017184"/>
    </source>
</evidence>
<dbReference type="InterPro" id="IPR013545">
    <property type="entry name" value="T2SS_protein-GspG_C"/>
</dbReference>
<dbReference type="STRING" id="946483.Cenrod_2098"/>
<dbReference type="PANTHER" id="PTHR30093:SF47">
    <property type="entry name" value="TYPE IV PILUS NON-CORE MINOR PILIN PILE"/>
    <property type="match status" value="1"/>
</dbReference>
<evidence type="ECO:0000256" key="2">
    <source>
        <dbReference type="SAM" id="Phobius"/>
    </source>
</evidence>
<name>U5NDB7_9BURK</name>
<dbReference type="OrthoDB" id="9795612at2"/>
<accession>U5NDB7</accession>
<dbReference type="PATRIC" id="fig|946483.4.peg.2114"/>
<dbReference type="GO" id="GO:0015628">
    <property type="term" value="P:protein secretion by the type II secretion system"/>
    <property type="evidence" value="ECO:0007669"/>
    <property type="project" value="InterPro"/>
</dbReference>
<dbReference type="InterPro" id="IPR045584">
    <property type="entry name" value="Pilin-like"/>
</dbReference>